<evidence type="ECO:0000313" key="3">
    <source>
        <dbReference type="Proteomes" id="UP001266305"/>
    </source>
</evidence>
<organism evidence="2 3">
    <name type="scientific">Saguinus oedipus</name>
    <name type="common">Cotton-top tamarin</name>
    <name type="synonym">Oedipomidas oedipus</name>
    <dbReference type="NCBI Taxonomy" id="9490"/>
    <lineage>
        <taxon>Eukaryota</taxon>
        <taxon>Metazoa</taxon>
        <taxon>Chordata</taxon>
        <taxon>Craniata</taxon>
        <taxon>Vertebrata</taxon>
        <taxon>Euteleostomi</taxon>
        <taxon>Mammalia</taxon>
        <taxon>Eutheria</taxon>
        <taxon>Euarchontoglires</taxon>
        <taxon>Primates</taxon>
        <taxon>Haplorrhini</taxon>
        <taxon>Platyrrhini</taxon>
        <taxon>Cebidae</taxon>
        <taxon>Callitrichinae</taxon>
        <taxon>Saguinus</taxon>
    </lineage>
</organism>
<evidence type="ECO:0000256" key="1">
    <source>
        <dbReference type="SAM" id="MobiDB-lite"/>
    </source>
</evidence>
<accession>A0ABQ9W4G5</accession>
<gene>
    <name evidence="2" type="ORF">P7K49_003404</name>
</gene>
<feature type="compositionally biased region" description="Polar residues" evidence="1">
    <location>
        <begin position="137"/>
        <end position="148"/>
    </location>
</feature>
<dbReference type="Proteomes" id="UP001266305">
    <property type="component" value="Unassembled WGS sequence"/>
</dbReference>
<reference evidence="2 3" key="1">
    <citation type="submission" date="2023-05" db="EMBL/GenBank/DDBJ databases">
        <title>B98-5 Cell Line De Novo Hybrid Assembly: An Optical Mapping Approach.</title>
        <authorList>
            <person name="Kananen K."/>
            <person name="Auerbach J.A."/>
            <person name="Kautto E."/>
            <person name="Blachly J.S."/>
        </authorList>
    </citation>
    <scope>NUCLEOTIDE SEQUENCE [LARGE SCALE GENOMIC DNA]</scope>
    <source>
        <strain evidence="2">B95-8</strain>
        <tissue evidence="2">Cell line</tissue>
    </source>
</reference>
<evidence type="ECO:0000313" key="2">
    <source>
        <dbReference type="EMBL" id="KAK2116518.1"/>
    </source>
</evidence>
<proteinExistence type="predicted"/>
<name>A0ABQ9W4G5_SAGOE</name>
<keyword evidence="3" id="KW-1185">Reference proteome</keyword>
<feature type="region of interest" description="Disordered" evidence="1">
    <location>
        <begin position="118"/>
        <end position="148"/>
    </location>
</feature>
<sequence length="148" mass="16195">MEGEGGHTTSLEVPSALRLSGWAISPDCVPQAKHLASQYWGCSHMVAGHQDHSLPYLEQYWINANQFQELFASLMPWACSSHMPVLAPGQNKDLLINFKESVVGMVVSACRAYQGPGPPTPFPKKPSKCQHLRSVPTAANRSSLSPWP</sequence>
<comment type="caution">
    <text evidence="2">The sequence shown here is derived from an EMBL/GenBank/DDBJ whole genome shotgun (WGS) entry which is preliminary data.</text>
</comment>
<dbReference type="EMBL" id="JASSZA010000002">
    <property type="protein sequence ID" value="KAK2116518.1"/>
    <property type="molecule type" value="Genomic_DNA"/>
</dbReference>
<protein>
    <submittedName>
        <fullName evidence="2">Uncharacterized protein</fullName>
    </submittedName>
</protein>